<dbReference type="Proteomes" id="UP000299102">
    <property type="component" value="Unassembled WGS sequence"/>
</dbReference>
<protein>
    <submittedName>
        <fullName evidence="2">Uncharacterized protein</fullName>
    </submittedName>
</protein>
<keyword evidence="3" id="KW-1185">Reference proteome</keyword>
<dbReference type="EMBL" id="BGZK01000533">
    <property type="protein sequence ID" value="GBP48905.1"/>
    <property type="molecule type" value="Genomic_DNA"/>
</dbReference>
<feature type="region of interest" description="Disordered" evidence="1">
    <location>
        <begin position="56"/>
        <end position="89"/>
    </location>
</feature>
<gene>
    <name evidence="2" type="ORF">EVAR_96886_1</name>
</gene>
<evidence type="ECO:0000256" key="1">
    <source>
        <dbReference type="SAM" id="MobiDB-lite"/>
    </source>
</evidence>
<dbReference type="AlphaFoldDB" id="A0A4C1WFK3"/>
<evidence type="ECO:0000313" key="2">
    <source>
        <dbReference type="EMBL" id="GBP48905.1"/>
    </source>
</evidence>
<comment type="caution">
    <text evidence="2">The sequence shown here is derived from an EMBL/GenBank/DDBJ whole genome shotgun (WGS) entry which is preliminary data.</text>
</comment>
<proteinExistence type="predicted"/>
<reference evidence="2 3" key="1">
    <citation type="journal article" date="2019" name="Commun. Biol.">
        <title>The bagworm genome reveals a unique fibroin gene that provides high tensile strength.</title>
        <authorList>
            <person name="Kono N."/>
            <person name="Nakamura H."/>
            <person name="Ohtoshi R."/>
            <person name="Tomita M."/>
            <person name="Numata K."/>
            <person name="Arakawa K."/>
        </authorList>
    </citation>
    <scope>NUCLEOTIDE SEQUENCE [LARGE SCALE GENOMIC DNA]</scope>
</reference>
<accession>A0A4C1WFK3</accession>
<sequence>MNKILQLVIKQPVYARTRDNEREPRLRHLLQGSHQAVDIYVTVIENITPVVAAGGAVSSQTTREHGVRAQNANGPEPGSLNRLPMPAPPGYCDGEADTKKRTCELFTGGRGGTFRKLNRE</sequence>
<organism evidence="2 3">
    <name type="scientific">Eumeta variegata</name>
    <name type="common">Bagworm moth</name>
    <name type="synonym">Eumeta japonica</name>
    <dbReference type="NCBI Taxonomy" id="151549"/>
    <lineage>
        <taxon>Eukaryota</taxon>
        <taxon>Metazoa</taxon>
        <taxon>Ecdysozoa</taxon>
        <taxon>Arthropoda</taxon>
        <taxon>Hexapoda</taxon>
        <taxon>Insecta</taxon>
        <taxon>Pterygota</taxon>
        <taxon>Neoptera</taxon>
        <taxon>Endopterygota</taxon>
        <taxon>Lepidoptera</taxon>
        <taxon>Glossata</taxon>
        <taxon>Ditrysia</taxon>
        <taxon>Tineoidea</taxon>
        <taxon>Psychidae</taxon>
        <taxon>Oiketicinae</taxon>
        <taxon>Eumeta</taxon>
    </lineage>
</organism>
<name>A0A4C1WFK3_EUMVA</name>
<evidence type="ECO:0000313" key="3">
    <source>
        <dbReference type="Proteomes" id="UP000299102"/>
    </source>
</evidence>